<keyword evidence="1" id="KW-0812">Transmembrane</keyword>
<accession>A6DLU4</accession>
<evidence type="ECO:0000256" key="1">
    <source>
        <dbReference type="SAM" id="Phobius"/>
    </source>
</evidence>
<reference evidence="2 3" key="1">
    <citation type="journal article" date="2010" name="J. Bacteriol.">
        <title>Genome sequence of Lentisphaera araneosa HTCC2155T, the type species of the order Lentisphaerales in the phylum Lentisphaerae.</title>
        <authorList>
            <person name="Thrash J.C."/>
            <person name="Cho J.C."/>
            <person name="Vergin K.L."/>
            <person name="Morris R.M."/>
            <person name="Giovannoni S.J."/>
        </authorList>
    </citation>
    <scope>NUCLEOTIDE SEQUENCE [LARGE SCALE GENOMIC DNA]</scope>
    <source>
        <strain evidence="2 3">HTCC2155</strain>
    </source>
</reference>
<sequence>MIIDKFLDKNSSEAMYFAGLTLSIPLLCLGIIWAILSTVILLSFDTSLATVIDHKTEKDTEGNMSYTAIVAYQSVNGPAQTSTLTLSSSEKSPPLQKQVKILYKTSSPKLVFIKSFKGLYFTPLFLLVLAFFSHLISLAHKKAYKNSLINKQQDLVSHA</sequence>
<dbReference type="RefSeq" id="WP_007278852.1">
    <property type="nucleotide sequence ID" value="NZ_ABCK01000009.1"/>
</dbReference>
<keyword evidence="1" id="KW-0472">Membrane</keyword>
<feature type="transmembrane region" description="Helical" evidence="1">
    <location>
        <begin position="20"/>
        <end position="44"/>
    </location>
</feature>
<feature type="transmembrane region" description="Helical" evidence="1">
    <location>
        <begin position="118"/>
        <end position="139"/>
    </location>
</feature>
<evidence type="ECO:0000313" key="3">
    <source>
        <dbReference type="Proteomes" id="UP000004947"/>
    </source>
</evidence>
<name>A6DLU4_9BACT</name>
<dbReference type="AlphaFoldDB" id="A6DLU4"/>
<dbReference type="Proteomes" id="UP000004947">
    <property type="component" value="Unassembled WGS sequence"/>
</dbReference>
<keyword evidence="3" id="KW-1185">Reference proteome</keyword>
<proteinExistence type="predicted"/>
<comment type="caution">
    <text evidence="2">The sequence shown here is derived from an EMBL/GenBank/DDBJ whole genome shotgun (WGS) entry which is preliminary data.</text>
</comment>
<organism evidence="2 3">
    <name type="scientific">Lentisphaera araneosa HTCC2155</name>
    <dbReference type="NCBI Taxonomy" id="313628"/>
    <lineage>
        <taxon>Bacteria</taxon>
        <taxon>Pseudomonadati</taxon>
        <taxon>Lentisphaerota</taxon>
        <taxon>Lentisphaeria</taxon>
        <taxon>Lentisphaerales</taxon>
        <taxon>Lentisphaeraceae</taxon>
        <taxon>Lentisphaera</taxon>
    </lineage>
</organism>
<dbReference type="EMBL" id="ABCK01000009">
    <property type="protein sequence ID" value="EDM27549.1"/>
    <property type="molecule type" value="Genomic_DNA"/>
</dbReference>
<evidence type="ECO:0000313" key="2">
    <source>
        <dbReference type="EMBL" id="EDM27549.1"/>
    </source>
</evidence>
<protein>
    <submittedName>
        <fullName evidence="2">Uncharacterized protein</fullName>
    </submittedName>
</protein>
<dbReference type="STRING" id="313628.LNTAR_05536"/>
<gene>
    <name evidence="2" type="ORF">LNTAR_05536</name>
</gene>
<keyword evidence="1" id="KW-1133">Transmembrane helix</keyword>